<dbReference type="SUPFAM" id="SSF52467">
    <property type="entry name" value="DHS-like NAD/FAD-binding domain"/>
    <property type="match status" value="1"/>
</dbReference>
<dbReference type="GO" id="GO:0030976">
    <property type="term" value="F:thiamine pyrophosphate binding"/>
    <property type="evidence" value="ECO:0007669"/>
    <property type="project" value="InterPro"/>
</dbReference>
<dbReference type="EMBL" id="JAFLNF010000007">
    <property type="protein sequence ID" value="MBO0346670.1"/>
    <property type="molecule type" value="Genomic_DNA"/>
</dbReference>
<protein>
    <submittedName>
        <fullName evidence="7">Thiamine pyrophosphate-binding protein</fullName>
    </submittedName>
</protein>
<evidence type="ECO:0000256" key="3">
    <source>
        <dbReference type="RuleBase" id="RU362132"/>
    </source>
</evidence>
<name>A0A939J6A8_9HYPH</name>
<dbReference type="Pfam" id="PF00205">
    <property type="entry name" value="TPP_enzyme_M"/>
    <property type="match status" value="1"/>
</dbReference>
<keyword evidence="8" id="KW-1185">Reference proteome</keyword>
<dbReference type="GO" id="GO:0009097">
    <property type="term" value="P:isoleucine biosynthetic process"/>
    <property type="evidence" value="ECO:0007669"/>
    <property type="project" value="TreeGrafter"/>
</dbReference>
<dbReference type="InterPro" id="IPR045229">
    <property type="entry name" value="TPP_enz"/>
</dbReference>
<dbReference type="GO" id="GO:0000287">
    <property type="term" value="F:magnesium ion binding"/>
    <property type="evidence" value="ECO:0007669"/>
    <property type="project" value="InterPro"/>
</dbReference>
<dbReference type="GO" id="GO:0050660">
    <property type="term" value="F:flavin adenine dinucleotide binding"/>
    <property type="evidence" value="ECO:0007669"/>
    <property type="project" value="TreeGrafter"/>
</dbReference>
<dbReference type="InterPro" id="IPR011766">
    <property type="entry name" value="TPP_enzyme_TPP-bd"/>
</dbReference>
<feature type="domain" description="Thiamine pyrophosphate enzyme TPP-binding" evidence="5">
    <location>
        <begin position="442"/>
        <end position="596"/>
    </location>
</feature>
<dbReference type="Gene3D" id="3.40.50.1220">
    <property type="entry name" value="TPP-binding domain"/>
    <property type="match status" value="1"/>
</dbReference>
<dbReference type="Gene3D" id="3.40.50.970">
    <property type="match status" value="2"/>
</dbReference>
<dbReference type="PANTHER" id="PTHR18968">
    <property type="entry name" value="THIAMINE PYROPHOSPHATE ENZYMES"/>
    <property type="match status" value="1"/>
</dbReference>
<comment type="similarity">
    <text evidence="1 3">Belongs to the TPP enzyme family.</text>
</comment>
<dbReference type="InterPro" id="IPR029035">
    <property type="entry name" value="DHS-like_NAD/FAD-binding_dom"/>
</dbReference>
<gene>
    <name evidence="7" type="ORF">J0X15_15680</name>
</gene>
<reference evidence="7" key="1">
    <citation type="submission" date="2021-03" db="EMBL/GenBank/DDBJ databases">
        <title>Roseibium sp. CAU 1637 isolated from Incheon.</title>
        <authorList>
            <person name="Kim W."/>
        </authorList>
    </citation>
    <scope>NUCLEOTIDE SEQUENCE</scope>
    <source>
        <strain evidence="7">CAU 1637</strain>
    </source>
</reference>
<evidence type="ECO:0000259" key="4">
    <source>
        <dbReference type="Pfam" id="PF00205"/>
    </source>
</evidence>
<evidence type="ECO:0000259" key="6">
    <source>
        <dbReference type="Pfam" id="PF02776"/>
    </source>
</evidence>
<evidence type="ECO:0000256" key="1">
    <source>
        <dbReference type="ARBA" id="ARBA00007812"/>
    </source>
</evidence>
<evidence type="ECO:0000313" key="7">
    <source>
        <dbReference type="EMBL" id="MBO0346670.1"/>
    </source>
</evidence>
<feature type="domain" description="Thiamine pyrophosphate enzyme N-terminal TPP-binding" evidence="6">
    <location>
        <begin position="30"/>
        <end position="137"/>
    </location>
</feature>
<comment type="caution">
    <text evidence="7">The sequence shown here is derived from an EMBL/GenBank/DDBJ whole genome shotgun (WGS) entry which is preliminary data.</text>
</comment>
<dbReference type="GO" id="GO:0005948">
    <property type="term" value="C:acetolactate synthase complex"/>
    <property type="evidence" value="ECO:0007669"/>
    <property type="project" value="TreeGrafter"/>
</dbReference>
<evidence type="ECO:0000256" key="2">
    <source>
        <dbReference type="ARBA" id="ARBA00023052"/>
    </source>
</evidence>
<dbReference type="PANTHER" id="PTHR18968:SF13">
    <property type="entry name" value="ACETOLACTATE SYNTHASE CATALYTIC SUBUNIT, MITOCHONDRIAL"/>
    <property type="match status" value="1"/>
</dbReference>
<feature type="domain" description="Thiamine pyrophosphate enzyme central" evidence="4">
    <location>
        <begin position="230"/>
        <end position="310"/>
    </location>
</feature>
<dbReference type="Proteomes" id="UP000664779">
    <property type="component" value="Unassembled WGS sequence"/>
</dbReference>
<proteinExistence type="inferred from homology"/>
<dbReference type="AlphaFoldDB" id="A0A939J6A8"/>
<dbReference type="GO" id="GO:0009099">
    <property type="term" value="P:L-valine biosynthetic process"/>
    <property type="evidence" value="ECO:0007669"/>
    <property type="project" value="TreeGrafter"/>
</dbReference>
<evidence type="ECO:0000259" key="5">
    <source>
        <dbReference type="Pfam" id="PF02775"/>
    </source>
</evidence>
<sequence>MDDVRRAVSADQTTERVERPVHQGITPMQWGSDVVASLLRDLDLQYVALVPGSSFRGLHDSIVNHLGNENPQMVVCLHEEHAVTIADGYARVTDKPMAVALHANVGVMHAAMSIYNAWCDRVPMVILGATGPVDAHKRRPWIDWVHTSQDQAAVIRNYIKWDSQPASTEAAVEALLRAHQITTTAPFGPSYICLDVSDQEEKLEREFVLPDATRFLAPELPAPSARATTDLVERIRAARRPVFLMGRMLRGEAEWQRRIELAEATGAAVLTSIHNPSVFPTGHRQHLLPPCGEQRTNAERKLIAEADLIVSFDWMDLAGYLRSCTDQAQSQRPVDCCLVQASLDATLANGWSMDHQALAAVDVNLQVHPDALIEALLHGQEGLASPSDATWNFTGTHWSEKLPDAAPSEVPDRISLGDFALAIRDHATREEDVTFARLPLSWPAAASHFNHPLAYLGKDGGAAVGVGPGHAVGAALALKDSGRLVTAVLGDGDTLMGINALWTAAHMRLPMLIVVANNTSYFNDERHQERVAETRGRPTENKWIGQRITDPVVDICAMAAAQGFDTIGPVTTRAELDAALRAASTTVRAGGRVVIDAAIEEGYANLFGQDG</sequence>
<dbReference type="Pfam" id="PF02776">
    <property type="entry name" value="TPP_enzyme_N"/>
    <property type="match status" value="1"/>
</dbReference>
<dbReference type="SUPFAM" id="SSF52518">
    <property type="entry name" value="Thiamin diphosphate-binding fold (THDP-binding)"/>
    <property type="match status" value="2"/>
</dbReference>
<dbReference type="CDD" id="cd07035">
    <property type="entry name" value="TPP_PYR_POX_like"/>
    <property type="match status" value="1"/>
</dbReference>
<dbReference type="InterPro" id="IPR029061">
    <property type="entry name" value="THDP-binding"/>
</dbReference>
<evidence type="ECO:0000313" key="8">
    <source>
        <dbReference type="Proteomes" id="UP000664779"/>
    </source>
</evidence>
<dbReference type="GO" id="GO:0003984">
    <property type="term" value="F:acetolactate synthase activity"/>
    <property type="evidence" value="ECO:0007669"/>
    <property type="project" value="TreeGrafter"/>
</dbReference>
<organism evidence="7 8">
    <name type="scientific">Roseibium limicola</name>
    <dbReference type="NCBI Taxonomy" id="2816037"/>
    <lineage>
        <taxon>Bacteria</taxon>
        <taxon>Pseudomonadati</taxon>
        <taxon>Pseudomonadota</taxon>
        <taxon>Alphaproteobacteria</taxon>
        <taxon>Hyphomicrobiales</taxon>
        <taxon>Stappiaceae</taxon>
        <taxon>Roseibium</taxon>
    </lineage>
</organism>
<keyword evidence="2 3" id="KW-0786">Thiamine pyrophosphate</keyword>
<accession>A0A939J6A8</accession>
<dbReference type="InterPro" id="IPR012000">
    <property type="entry name" value="Thiamin_PyroP_enz_cen_dom"/>
</dbReference>
<dbReference type="InterPro" id="IPR012001">
    <property type="entry name" value="Thiamin_PyroP_enz_TPP-bd_dom"/>
</dbReference>
<dbReference type="Pfam" id="PF02775">
    <property type="entry name" value="TPP_enzyme_C"/>
    <property type="match status" value="1"/>
</dbReference>